<proteinExistence type="predicted"/>
<accession>A0A8S1X5Y2</accession>
<dbReference type="Proteomes" id="UP000683925">
    <property type="component" value="Unassembled WGS sequence"/>
</dbReference>
<gene>
    <name evidence="2" type="ORF">POCTA_138.1.T1100187</name>
</gene>
<keyword evidence="1" id="KW-0812">Transmembrane</keyword>
<dbReference type="AlphaFoldDB" id="A0A8S1X5Y2"/>
<feature type="transmembrane region" description="Helical" evidence="1">
    <location>
        <begin position="139"/>
        <end position="158"/>
    </location>
</feature>
<dbReference type="EMBL" id="CAJJDP010000110">
    <property type="protein sequence ID" value="CAD8196059.1"/>
    <property type="molecule type" value="Genomic_DNA"/>
</dbReference>
<evidence type="ECO:0000313" key="2">
    <source>
        <dbReference type="EMBL" id="CAD8196059.1"/>
    </source>
</evidence>
<keyword evidence="1" id="KW-0472">Membrane</keyword>
<keyword evidence="3" id="KW-1185">Reference proteome</keyword>
<sequence length="167" mass="20626">MKTFCIQIEQFYFEISGNLKLSQCHKLLTKFTEMESLRYLFIIRQIFQIFTEFNQQTGNLGFQFENIKVDFQLLQFNNLTITKMVLKRCKFEKDKLQEDIIKFKLRKHKRDQCFTIQEQTELLEIQREIEQMSLLRYDLSILLLRFVFFILFIFYVCYQDYYHQLAR</sequence>
<name>A0A8S1X5Y2_PAROT</name>
<evidence type="ECO:0000313" key="3">
    <source>
        <dbReference type="Proteomes" id="UP000683925"/>
    </source>
</evidence>
<keyword evidence="1" id="KW-1133">Transmembrane helix</keyword>
<reference evidence="2" key="1">
    <citation type="submission" date="2021-01" db="EMBL/GenBank/DDBJ databases">
        <authorList>
            <consortium name="Genoscope - CEA"/>
            <person name="William W."/>
        </authorList>
    </citation>
    <scope>NUCLEOTIDE SEQUENCE</scope>
</reference>
<evidence type="ECO:0008006" key="4">
    <source>
        <dbReference type="Google" id="ProtNLM"/>
    </source>
</evidence>
<protein>
    <recommendedName>
        <fullName evidence="4">Transmembrane protein</fullName>
    </recommendedName>
</protein>
<evidence type="ECO:0000256" key="1">
    <source>
        <dbReference type="SAM" id="Phobius"/>
    </source>
</evidence>
<comment type="caution">
    <text evidence="2">The sequence shown here is derived from an EMBL/GenBank/DDBJ whole genome shotgun (WGS) entry which is preliminary data.</text>
</comment>
<organism evidence="2 3">
    <name type="scientific">Paramecium octaurelia</name>
    <dbReference type="NCBI Taxonomy" id="43137"/>
    <lineage>
        <taxon>Eukaryota</taxon>
        <taxon>Sar</taxon>
        <taxon>Alveolata</taxon>
        <taxon>Ciliophora</taxon>
        <taxon>Intramacronucleata</taxon>
        <taxon>Oligohymenophorea</taxon>
        <taxon>Peniculida</taxon>
        <taxon>Parameciidae</taxon>
        <taxon>Paramecium</taxon>
    </lineage>
</organism>